<organism evidence="1 2">
    <name type="scientific">Gigaspora margarita</name>
    <dbReference type="NCBI Taxonomy" id="4874"/>
    <lineage>
        <taxon>Eukaryota</taxon>
        <taxon>Fungi</taxon>
        <taxon>Fungi incertae sedis</taxon>
        <taxon>Mucoromycota</taxon>
        <taxon>Glomeromycotina</taxon>
        <taxon>Glomeromycetes</taxon>
        <taxon>Diversisporales</taxon>
        <taxon>Gigasporaceae</taxon>
        <taxon>Gigaspora</taxon>
    </lineage>
</organism>
<protein>
    <submittedName>
        <fullName evidence="1">29268_t:CDS:1</fullName>
    </submittedName>
</protein>
<proteinExistence type="predicted"/>
<gene>
    <name evidence="1" type="ORF">GMARGA_LOCUS33246</name>
</gene>
<keyword evidence="2" id="KW-1185">Reference proteome</keyword>
<dbReference type="EMBL" id="CAJVQB010054540">
    <property type="protein sequence ID" value="CAG8836868.1"/>
    <property type="molecule type" value="Genomic_DNA"/>
</dbReference>
<name>A0ABN7WP52_GIGMA</name>
<evidence type="ECO:0000313" key="1">
    <source>
        <dbReference type="EMBL" id="CAG8836868.1"/>
    </source>
</evidence>
<sequence>KENEYEYFEASCHYYEKGKWQCRKPSIIEARLVLHCKEPDLEYSSNLTPFQWWGVVKDKNMHLQELAKTIFAIVPLQASYK</sequence>
<feature type="non-terminal residue" evidence="1">
    <location>
        <position position="1"/>
    </location>
</feature>
<evidence type="ECO:0000313" key="2">
    <source>
        <dbReference type="Proteomes" id="UP000789901"/>
    </source>
</evidence>
<reference evidence="1 2" key="1">
    <citation type="submission" date="2021-06" db="EMBL/GenBank/DDBJ databases">
        <authorList>
            <person name="Kallberg Y."/>
            <person name="Tangrot J."/>
            <person name="Rosling A."/>
        </authorList>
    </citation>
    <scope>NUCLEOTIDE SEQUENCE [LARGE SCALE GENOMIC DNA]</scope>
    <source>
        <strain evidence="1 2">120-4 pot B 10/14</strain>
    </source>
</reference>
<comment type="caution">
    <text evidence="1">The sequence shown here is derived from an EMBL/GenBank/DDBJ whole genome shotgun (WGS) entry which is preliminary data.</text>
</comment>
<accession>A0ABN7WP52</accession>
<dbReference type="Proteomes" id="UP000789901">
    <property type="component" value="Unassembled WGS sequence"/>
</dbReference>